<evidence type="ECO:0000256" key="2">
    <source>
        <dbReference type="ARBA" id="ARBA00010792"/>
    </source>
</evidence>
<evidence type="ECO:0000256" key="4">
    <source>
        <dbReference type="ARBA" id="ARBA00022692"/>
    </source>
</evidence>
<keyword evidence="10" id="KW-1185">Reference proteome</keyword>
<sequence>MDGIADWVIGFLQDYGAFAPLIMLIFAAAETTAFLSILIPSTAVLAAVGALTATGAIAFGPLWVGASAGALIGSTFSWWLGHRYGGHVLGLYPLRDHPELVERTRAAFAKYGPATVFIGHFVGPLRPVVFLFAGMSGMRFARFQLYNVAGALAWAWAIPKLGQVGGDLLGWLWQFLPF</sequence>
<feature type="transmembrane region" description="Helical" evidence="7">
    <location>
        <begin position="7"/>
        <end position="27"/>
    </location>
</feature>
<dbReference type="EMBL" id="CP069370">
    <property type="protein sequence ID" value="QYZ71345.1"/>
    <property type="molecule type" value="Genomic_DNA"/>
</dbReference>
<evidence type="ECO:0000256" key="1">
    <source>
        <dbReference type="ARBA" id="ARBA00004651"/>
    </source>
</evidence>
<accession>A0A8G0ZXM9</accession>
<evidence type="ECO:0000256" key="6">
    <source>
        <dbReference type="ARBA" id="ARBA00023136"/>
    </source>
</evidence>
<feature type="transmembrane region" description="Helical" evidence="7">
    <location>
        <begin position="145"/>
        <end position="162"/>
    </location>
</feature>
<reference evidence="9" key="1">
    <citation type="submission" date="2021-02" db="EMBL/GenBank/DDBJ databases">
        <title>Rhodobacter shimadae sp. nov., an aerobic anoxygenic phototrophic bacterium isolated from a hot spring.</title>
        <authorList>
            <person name="Muramatsu S."/>
            <person name="Haruta S."/>
            <person name="Hirose S."/>
            <person name="Hanada S."/>
        </authorList>
    </citation>
    <scope>NUCLEOTIDE SEQUENCE</scope>
    <source>
        <strain evidence="9">N10</strain>
    </source>
</reference>
<feature type="domain" description="VTT" evidence="8">
    <location>
        <begin position="39"/>
        <end position="157"/>
    </location>
</feature>
<dbReference type="InterPro" id="IPR032818">
    <property type="entry name" value="DedA-like"/>
</dbReference>
<dbReference type="PANTHER" id="PTHR30353:SF15">
    <property type="entry name" value="INNER MEMBRANE PROTEIN YABI"/>
    <property type="match status" value="1"/>
</dbReference>
<evidence type="ECO:0000313" key="9">
    <source>
        <dbReference type="EMBL" id="QYZ71345.1"/>
    </source>
</evidence>
<feature type="transmembrane region" description="Helical" evidence="7">
    <location>
        <begin position="111"/>
        <end position="133"/>
    </location>
</feature>
<gene>
    <name evidence="9" type="ORF">JO391_07530</name>
</gene>
<evidence type="ECO:0000256" key="5">
    <source>
        <dbReference type="ARBA" id="ARBA00022989"/>
    </source>
</evidence>
<dbReference type="PANTHER" id="PTHR30353">
    <property type="entry name" value="INNER MEMBRANE PROTEIN DEDA-RELATED"/>
    <property type="match status" value="1"/>
</dbReference>
<dbReference type="RefSeq" id="WP_220663832.1">
    <property type="nucleotide sequence ID" value="NZ_CP069370.1"/>
</dbReference>
<dbReference type="KEGG" id="nsm:JO391_07530"/>
<dbReference type="Proteomes" id="UP000826300">
    <property type="component" value="Chromosome"/>
</dbReference>
<evidence type="ECO:0000313" key="10">
    <source>
        <dbReference type="Proteomes" id="UP000826300"/>
    </source>
</evidence>
<comment type="subcellular location">
    <subcellularLocation>
        <location evidence="1 7">Cell membrane</location>
        <topology evidence="1 7">Multi-pass membrane protein</topology>
    </subcellularLocation>
</comment>
<organism evidence="9 10">
    <name type="scientific">Neotabrizicola shimadae</name>
    <dbReference type="NCBI Taxonomy" id="2807096"/>
    <lineage>
        <taxon>Bacteria</taxon>
        <taxon>Pseudomonadati</taxon>
        <taxon>Pseudomonadota</taxon>
        <taxon>Alphaproteobacteria</taxon>
        <taxon>Rhodobacterales</taxon>
        <taxon>Paracoccaceae</taxon>
        <taxon>Neotabrizicola</taxon>
    </lineage>
</organism>
<comment type="similarity">
    <text evidence="2 7">Belongs to the DedA family.</text>
</comment>
<keyword evidence="6 7" id="KW-0472">Membrane</keyword>
<dbReference type="AlphaFoldDB" id="A0A8G0ZXM9"/>
<keyword evidence="4 7" id="KW-0812">Transmembrane</keyword>
<keyword evidence="5 7" id="KW-1133">Transmembrane helix</keyword>
<proteinExistence type="inferred from homology"/>
<dbReference type="GO" id="GO:0005886">
    <property type="term" value="C:plasma membrane"/>
    <property type="evidence" value="ECO:0007669"/>
    <property type="project" value="UniProtKB-SubCell"/>
</dbReference>
<name>A0A8G0ZXM9_9RHOB</name>
<keyword evidence="3 7" id="KW-1003">Cell membrane</keyword>
<protein>
    <submittedName>
        <fullName evidence="9">DedA family protein</fullName>
    </submittedName>
</protein>
<dbReference type="InterPro" id="IPR032816">
    <property type="entry name" value="VTT_dom"/>
</dbReference>
<evidence type="ECO:0000259" key="8">
    <source>
        <dbReference type="Pfam" id="PF09335"/>
    </source>
</evidence>
<evidence type="ECO:0000256" key="3">
    <source>
        <dbReference type="ARBA" id="ARBA00022475"/>
    </source>
</evidence>
<dbReference type="Pfam" id="PF09335">
    <property type="entry name" value="VTT_dom"/>
    <property type="match status" value="1"/>
</dbReference>
<comment type="caution">
    <text evidence="7">Lacks conserved residue(s) required for the propagation of feature annotation.</text>
</comment>
<evidence type="ECO:0000256" key="7">
    <source>
        <dbReference type="RuleBase" id="RU367016"/>
    </source>
</evidence>